<protein>
    <recommendedName>
        <fullName evidence="4">DUF916 domain-containing protein</fullName>
    </recommendedName>
</protein>
<dbReference type="AlphaFoldDB" id="A0A7C5UVJ9"/>
<feature type="signal peptide" evidence="2">
    <location>
        <begin position="1"/>
        <end position="20"/>
    </location>
</feature>
<keyword evidence="1" id="KW-1133">Transmembrane helix</keyword>
<dbReference type="EMBL" id="DRVY01000042">
    <property type="protein sequence ID" value="HHR92147.1"/>
    <property type="molecule type" value="Genomic_DNA"/>
</dbReference>
<organism evidence="3">
    <name type="scientific">candidate division CPR3 bacterium</name>
    <dbReference type="NCBI Taxonomy" id="2268181"/>
    <lineage>
        <taxon>Bacteria</taxon>
        <taxon>Bacteria division CPR3</taxon>
    </lineage>
</organism>
<evidence type="ECO:0000313" key="3">
    <source>
        <dbReference type="EMBL" id="HHR92147.1"/>
    </source>
</evidence>
<evidence type="ECO:0000256" key="2">
    <source>
        <dbReference type="SAM" id="SignalP"/>
    </source>
</evidence>
<keyword evidence="1" id="KW-0472">Membrane</keyword>
<accession>A0A7C5UVJ9</accession>
<keyword evidence="2" id="KW-0732">Signal</keyword>
<name>A0A7C5UVJ9_UNCC3</name>
<reference evidence="3" key="1">
    <citation type="journal article" date="2020" name="mSystems">
        <title>Genome- and Community-Level Interaction Insights into Carbon Utilization and Element Cycling Functions of Hydrothermarchaeota in Hydrothermal Sediment.</title>
        <authorList>
            <person name="Zhou Z."/>
            <person name="Liu Y."/>
            <person name="Xu W."/>
            <person name="Pan J."/>
            <person name="Luo Z.H."/>
            <person name="Li M."/>
        </authorList>
    </citation>
    <scope>NUCLEOTIDE SEQUENCE [LARGE SCALE GENOMIC DNA]</scope>
    <source>
        <strain evidence="3">SpSt-1042</strain>
    </source>
</reference>
<keyword evidence="1" id="KW-0812">Transmembrane</keyword>
<feature type="transmembrane region" description="Helical" evidence="1">
    <location>
        <begin position="292"/>
        <end position="314"/>
    </location>
</feature>
<gene>
    <name evidence="3" type="ORF">ENL96_01370</name>
</gene>
<proteinExistence type="predicted"/>
<feature type="chain" id="PRO_5027936234" description="DUF916 domain-containing protein" evidence="2">
    <location>
        <begin position="21"/>
        <end position="327"/>
    </location>
</feature>
<evidence type="ECO:0000256" key="1">
    <source>
        <dbReference type="SAM" id="Phobius"/>
    </source>
</evidence>
<evidence type="ECO:0008006" key="4">
    <source>
        <dbReference type="Google" id="ProtNLM"/>
    </source>
</evidence>
<sequence length="327" mass="37373">MINKTAKILLFIFISFFVFNVQTLSTSGDSTTGGITIWPTLHVIDIKCGEKSEIKTYVQNNTEEKTIVEVKYKNLKYSENVQGEEYLDESLYPASWLKSISPSLFTLEKGETKEFITEITPPQDAQIKGYYPVIVFRFFSDSSTQNGLTASGQIASIVYLSLTDQSGKNPRKEITLRSFEVQPTFSLNPYTTFKFSLELENTGDIHLRPRGFIEIFDPAGTRQSNSPKINDTLIYLLPNQKFSENLNWKDNTITPLFPPIGKYRGVLHITTVEDRNLNLEKEVEFFVLPPHYIIAAGLIIVCLFLIVYFGIKLAKKLKINVKIRRRR</sequence>
<comment type="caution">
    <text evidence="3">The sequence shown here is derived from an EMBL/GenBank/DDBJ whole genome shotgun (WGS) entry which is preliminary data.</text>
</comment>